<reference evidence="2 3" key="1">
    <citation type="submission" date="2017-07" db="EMBL/GenBank/DDBJ databases">
        <title>Mechanisms for carbon and nitrogen cycling indicate functional differentiation within the Candidate Phyla Radiation.</title>
        <authorList>
            <person name="Danczak R.E."/>
            <person name="Johnston M.D."/>
            <person name="Kenah C."/>
            <person name="Slattery M."/>
            <person name="Wrighton K.C."/>
            <person name="Wilkins M.J."/>
        </authorList>
    </citation>
    <scope>NUCLEOTIDE SEQUENCE [LARGE SCALE GENOMIC DNA]</scope>
    <source>
        <strain evidence="2">Athens1014_28</strain>
    </source>
</reference>
<evidence type="ECO:0000256" key="1">
    <source>
        <dbReference type="SAM" id="Phobius"/>
    </source>
</evidence>
<gene>
    <name evidence="2" type="ORF">Athens101428_312</name>
</gene>
<accession>A0A554LP08</accession>
<keyword evidence="1" id="KW-1133">Transmembrane helix</keyword>
<dbReference type="AlphaFoldDB" id="A0A554LP08"/>
<feature type="transmembrane region" description="Helical" evidence="1">
    <location>
        <begin position="6"/>
        <end position="26"/>
    </location>
</feature>
<comment type="caution">
    <text evidence="2">The sequence shown here is derived from an EMBL/GenBank/DDBJ whole genome shotgun (WGS) entry which is preliminary data.</text>
</comment>
<dbReference type="EMBL" id="VMGN01000014">
    <property type="protein sequence ID" value="TSC94359.1"/>
    <property type="molecule type" value="Genomic_DNA"/>
</dbReference>
<protein>
    <submittedName>
        <fullName evidence="2">Uncharacterized protein</fullName>
    </submittedName>
</protein>
<proteinExistence type="predicted"/>
<evidence type="ECO:0000313" key="2">
    <source>
        <dbReference type="EMBL" id="TSC94359.1"/>
    </source>
</evidence>
<keyword evidence="1" id="KW-0812">Transmembrane</keyword>
<organism evidence="2 3">
    <name type="scientific">Candidatus Berkelbacteria bacterium Athens1014_28</name>
    <dbReference type="NCBI Taxonomy" id="2017145"/>
    <lineage>
        <taxon>Bacteria</taxon>
        <taxon>Candidatus Berkelbacteria</taxon>
    </lineage>
</organism>
<name>A0A554LP08_9BACT</name>
<dbReference type="Proteomes" id="UP000316495">
    <property type="component" value="Unassembled WGS sequence"/>
</dbReference>
<sequence length="125" mass="14007">MKKVLTSFIIVVILFFVFLGFLLIPIRSYNFSGSKGEKIFKIKVPLLYLSSVSQSENLLQIGVEKANGGDVLNFVYHSDENAFDCSSLYKLRFGDISGSETGFSEKKVGAQSLCVFNLEKDLYKK</sequence>
<keyword evidence="1" id="KW-0472">Membrane</keyword>
<evidence type="ECO:0000313" key="3">
    <source>
        <dbReference type="Proteomes" id="UP000316495"/>
    </source>
</evidence>
<feature type="non-terminal residue" evidence="2">
    <location>
        <position position="125"/>
    </location>
</feature>